<feature type="region of interest" description="Disordered" evidence="2">
    <location>
        <begin position="57"/>
        <end position="105"/>
    </location>
</feature>
<evidence type="ECO:0000313" key="4">
    <source>
        <dbReference type="EMBL" id="KAJ2677822.1"/>
    </source>
</evidence>
<dbReference type="PROSITE" id="PS00636">
    <property type="entry name" value="DNAJ_1"/>
    <property type="match status" value="1"/>
</dbReference>
<dbReference type="PANTHER" id="PTHR44924:SF1">
    <property type="entry name" value="DNAJ SUBFAMILY A MEMBER 2"/>
    <property type="match status" value="1"/>
</dbReference>
<name>A0A9W8KYM5_9FUNG</name>
<gene>
    <name evidence="4" type="primary">CAJ1</name>
    <name evidence="4" type="ORF">GGI25_002920</name>
</gene>
<organism evidence="4 5">
    <name type="scientific">Coemansia spiralis</name>
    <dbReference type="NCBI Taxonomy" id="417178"/>
    <lineage>
        <taxon>Eukaryota</taxon>
        <taxon>Fungi</taxon>
        <taxon>Fungi incertae sedis</taxon>
        <taxon>Zoopagomycota</taxon>
        <taxon>Kickxellomycotina</taxon>
        <taxon>Kickxellomycetes</taxon>
        <taxon>Kickxellales</taxon>
        <taxon>Kickxellaceae</taxon>
        <taxon>Coemansia</taxon>
    </lineage>
</organism>
<dbReference type="Pfam" id="PF00226">
    <property type="entry name" value="DnaJ"/>
    <property type="match status" value="1"/>
</dbReference>
<dbReference type="SMART" id="SM00271">
    <property type="entry name" value="DnaJ"/>
    <property type="match status" value="1"/>
</dbReference>
<feature type="coiled-coil region" evidence="1">
    <location>
        <begin position="243"/>
        <end position="273"/>
    </location>
</feature>
<evidence type="ECO:0000256" key="1">
    <source>
        <dbReference type="SAM" id="Coils"/>
    </source>
</evidence>
<dbReference type="PRINTS" id="PR00625">
    <property type="entry name" value="JDOMAIN"/>
</dbReference>
<sequence length="475" mass="53716">MSKNSREPTCIAVQCPSCNKFVEFDLPKSSETPQCVVKCFACNNDFPMDVSEVPFWKPSSTGESSRGAPSAAANNDNEKQKTSSSSSSPQTPKRKGGRTKGTDEDPLETEYYDWLEVSPAATQAEIKKKYYVLALKYHPDKNPSAEAEEKFKHISEAYAVLSDPDLRKQYNELGAEKNRDQNAAVDPTFFFNNLFGGERFVSIIGELNIISELGQVADEATEEEESEVKETKAIEDGINLPEKEKERLQKIEKRKKKEELAKKRSEIEERNKVRVKELSDNLKQKLSIYVENTEADPATALAAWEAQIKAEAEDLKVESMGVELLHIIGNAYRSQAKKYLEKQEFLGGFRNVYQSFKETGQYMSGAYSTIKTAVDLQRTYVELERAEANNIPAEEKQRLQEAAAKKGIKAMWKFSKMEIDNVLRETCTVVLHDKQVDKNVLRRRAVALKAMGDIYTNVKPDPDQLPNIFEAFDIN</sequence>
<dbReference type="Gene3D" id="1.10.287.110">
    <property type="entry name" value="DnaJ domain"/>
    <property type="match status" value="1"/>
</dbReference>
<dbReference type="InterPro" id="IPR026894">
    <property type="entry name" value="DnaJ_X"/>
</dbReference>
<dbReference type="PROSITE" id="PS50076">
    <property type="entry name" value="DNAJ_2"/>
    <property type="match status" value="1"/>
</dbReference>
<reference evidence="4" key="1">
    <citation type="submission" date="2022-07" db="EMBL/GenBank/DDBJ databases">
        <title>Phylogenomic reconstructions and comparative analyses of Kickxellomycotina fungi.</title>
        <authorList>
            <person name="Reynolds N.K."/>
            <person name="Stajich J.E."/>
            <person name="Barry K."/>
            <person name="Grigoriev I.V."/>
            <person name="Crous P."/>
            <person name="Smith M.E."/>
        </authorList>
    </citation>
    <scope>NUCLEOTIDE SEQUENCE</scope>
    <source>
        <strain evidence="4">NRRL 3115</strain>
    </source>
</reference>
<evidence type="ECO:0000259" key="3">
    <source>
        <dbReference type="PROSITE" id="PS50076"/>
    </source>
</evidence>
<dbReference type="InterPro" id="IPR001623">
    <property type="entry name" value="DnaJ_domain"/>
</dbReference>
<accession>A0A9W8KYM5</accession>
<dbReference type="Proteomes" id="UP001151518">
    <property type="component" value="Unassembled WGS sequence"/>
</dbReference>
<protein>
    <submittedName>
        <fullName evidence="4">DnaJ-like protein</fullName>
    </submittedName>
</protein>
<evidence type="ECO:0000313" key="5">
    <source>
        <dbReference type="Proteomes" id="UP001151518"/>
    </source>
</evidence>
<dbReference type="OrthoDB" id="552049at2759"/>
<dbReference type="AlphaFoldDB" id="A0A9W8KYM5"/>
<evidence type="ECO:0000256" key="2">
    <source>
        <dbReference type="SAM" id="MobiDB-lite"/>
    </source>
</evidence>
<proteinExistence type="predicted"/>
<dbReference type="CDD" id="cd06257">
    <property type="entry name" value="DnaJ"/>
    <property type="match status" value="1"/>
</dbReference>
<dbReference type="SUPFAM" id="SSF46565">
    <property type="entry name" value="Chaperone J-domain"/>
    <property type="match status" value="1"/>
</dbReference>
<dbReference type="InterPro" id="IPR036869">
    <property type="entry name" value="J_dom_sf"/>
</dbReference>
<dbReference type="PANTHER" id="PTHR44924">
    <property type="entry name" value="DNAJ SUBFAMILY A MEMBER 2"/>
    <property type="match status" value="1"/>
</dbReference>
<comment type="caution">
    <text evidence="4">The sequence shown here is derived from an EMBL/GenBank/DDBJ whole genome shotgun (WGS) entry which is preliminary data.</text>
</comment>
<dbReference type="Pfam" id="PF14308">
    <property type="entry name" value="DnaJ-X"/>
    <property type="match status" value="1"/>
</dbReference>
<dbReference type="InterPro" id="IPR018253">
    <property type="entry name" value="DnaJ_domain_CS"/>
</dbReference>
<dbReference type="EMBL" id="JANBTW010000028">
    <property type="protein sequence ID" value="KAJ2677822.1"/>
    <property type="molecule type" value="Genomic_DNA"/>
</dbReference>
<keyword evidence="1" id="KW-0175">Coiled coil</keyword>
<feature type="domain" description="J" evidence="3">
    <location>
        <begin position="110"/>
        <end position="174"/>
    </location>
</feature>